<dbReference type="CDD" id="cd07721">
    <property type="entry name" value="yflN-like_MBL-fold"/>
    <property type="match status" value="1"/>
</dbReference>
<dbReference type="InterPro" id="IPR036866">
    <property type="entry name" value="RibonucZ/Hydroxyglut_hydro"/>
</dbReference>
<dbReference type="PANTHER" id="PTHR42951">
    <property type="entry name" value="METALLO-BETA-LACTAMASE DOMAIN-CONTAINING"/>
    <property type="match status" value="1"/>
</dbReference>
<dbReference type="SMART" id="SM00849">
    <property type="entry name" value="Lactamase_B"/>
    <property type="match status" value="1"/>
</dbReference>
<protein>
    <submittedName>
        <fullName evidence="5">MBL fold metallo-hydrolase</fullName>
    </submittedName>
</protein>
<dbReference type="EMBL" id="RHHT01000003">
    <property type="protein sequence ID" value="RNB85503.1"/>
    <property type="molecule type" value="Genomic_DNA"/>
</dbReference>
<evidence type="ECO:0000313" key="6">
    <source>
        <dbReference type="Proteomes" id="UP000281915"/>
    </source>
</evidence>
<reference evidence="5 6" key="1">
    <citation type="submission" date="2018-10" db="EMBL/GenBank/DDBJ databases">
        <title>Phylogenomics of Brevibacillus.</title>
        <authorList>
            <person name="Dunlap C."/>
        </authorList>
    </citation>
    <scope>NUCLEOTIDE SEQUENCE [LARGE SCALE GENOMIC DNA]</scope>
    <source>
        <strain evidence="5 6">JCM 15085</strain>
    </source>
</reference>
<accession>A0A3M8DC13</accession>
<feature type="domain" description="Metallo-beta-lactamase" evidence="4">
    <location>
        <begin position="37"/>
        <end position="248"/>
    </location>
</feature>
<dbReference type="GO" id="GO:0016787">
    <property type="term" value="F:hydrolase activity"/>
    <property type="evidence" value="ECO:0007669"/>
    <property type="project" value="UniProtKB-KW"/>
</dbReference>
<dbReference type="InterPro" id="IPR001279">
    <property type="entry name" value="Metallo-B-lactamas"/>
</dbReference>
<keyword evidence="5" id="KW-0378">Hydrolase</keyword>
<dbReference type="AlphaFoldDB" id="A0A3M8DC13"/>
<dbReference type="Gene3D" id="3.60.15.10">
    <property type="entry name" value="Ribonuclease Z/Hydroxyacylglutathione hydrolase-like"/>
    <property type="match status" value="1"/>
</dbReference>
<comment type="caution">
    <text evidence="5">The sequence shown here is derived from an EMBL/GenBank/DDBJ whole genome shotgun (WGS) entry which is preliminary data.</text>
</comment>
<comment type="catalytic activity">
    <reaction evidence="3">
        <text>3',5'-cyclic UMP + H2O = UMP + H(+)</text>
        <dbReference type="Rhea" id="RHEA:70575"/>
        <dbReference type="ChEBI" id="CHEBI:15377"/>
        <dbReference type="ChEBI" id="CHEBI:15378"/>
        <dbReference type="ChEBI" id="CHEBI:57865"/>
        <dbReference type="ChEBI" id="CHEBI:184387"/>
    </reaction>
    <physiologicalReaction direction="left-to-right" evidence="3">
        <dbReference type="Rhea" id="RHEA:70576"/>
    </physiologicalReaction>
</comment>
<gene>
    <name evidence="5" type="ORF">EDM58_02945</name>
</gene>
<dbReference type="PANTHER" id="PTHR42951:SF17">
    <property type="entry name" value="METALLO-BETA-LACTAMASE DOMAIN-CONTAINING PROTEIN"/>
    <property type="match status" value="1"/>
</dbReference>
<comment type="function">
    <text evidence="2">Counteracts the endogenous Pycsar antiviral defense system. Phosphodiesterase that enables metal-dependent hydrolysis of host cyclic nucleotide Pycsar defense signals such as cCMP and cUMP.</text>
</comment>
<evidence type="ECO:0000313" key="5">
    <source>
        <dbReference type="EMBL" id="RNB85503.1"/>
    </source>
</evidence>
<evidence type="ECO:0000256" key="3">
    <source>
        <dbReference type="ARBA" id="ARBA00048505"/>
    </source>
</evidence>
<dbReference type="InterPro" id="IPR050855">
    <property type="entry name" value="NDM-1-like"/>
</dbReference>
<evidence type="ECO:0000256" key="1">
    <source>
        <dbReference type="ARBA" id="ARBA00034221"/>
    </source>
</evidence>
<evidence type="ECO:0000256" key="2">
    <source>
        <dbReference type="ARBA" id="ARBA00034301"/>
    </source>
</evidence>
<proteinExistence type="predicted"/>
<dbReference type="SUPFAM" id="SSF56281">
    <property type="entry name" value="Metallo-hydrolase/oxidoreductase"/>
    <property type="match status" value="1"/>
</dbReference>
<dbReference type="Pfam" id="PF00753">
    <property type="entry name" value="Lactamase_B"/>
    <property type="match status" value="1"/>
</dbReference>
<comment type="catalytic activity">
    <reaction evidence="1">
        <text>3',5'-cyclic CMP + H2O = CMP + H(+)</text>
        <dbReference type="Rhea" id="RHEA:72675"/>
        <dbReference type="ChEBI" id="CHEBI:15377"/>
        <dbReference type="ChEBI" id="CHEBI:15378"/>
        <dbReference type="ChEBI" id="CHEBI:58003"/>
        <dbReference type="ChEBI" id="CHEBI:60377"/>
    </reaction>
    <physiologicalReaction direction="left-to-right" evidence="1">
        <dbReference type="Rhea" id="RHEA:72676"/>
    </physiologicalReaction>
</comment>
<name>A0A3M8DC13_9BACL</name>
<organism evidence="5 6">
    <name type="scientific">Brevibacillus panacihumi</name>
    <dbReference type="NCBI Taxonomy" id="497735"/>
    <lineage>
        <taxon>Bacteria</taxon>
        <taxon>Bacillati</taxon>
        <taxon>Bacillota</taxon>
        <taxon>Bacilli</taxon>
        <taxon>Bacillales</taxon>
        <taxon>Paenibacillaceae</taxon>
        <taxon>Brevibacillus</taxon>
    </lineage>
</organism>
<evidence type="ECO:0000259" key="4">
    <source>
        <dbReference type="SMART" id="SM00849"/>
    </source>
</evidence>
<sequence>MDWRTQMEHQDYIPVTSIDSGVGQEVKPDIYCFCIQVVNVCFVGNPGERTGWFLVDTGMPKSADVILSEAEQRFGADHPPAAILLTHGHFDHVGAVLELSRHWDVPVYAHERELPYLTGRSPYPEPDPTVEGGLVAKMSRMFPNEAIDLGDRVKTLPSDGSIPALPGWRWIHTPGHSPGHVSFFRDSDRTLIAGDAFINVKQDSLFNVLLQAQEINGPPRYLTTDWQAARESVRKLEALHPSVAVTGHGPPLSGEQLSSGLRWLTEHFDEVAVPDYGKYSPVQS</sequence>
<dbReference type="Proteomes" id="UP000281915">
    <property type="component" value="Unassembled WGS sequence"/>
</dbReference>